<dbReference type="Pfam" id="PF13850">
    <property type="entry name" value="ERGIC_N"/>
    <property type="match status" value="1"/>
</dbReference>
<evidence type="ECO:0000256" key="1">
    <source>
        <dbReference type="ARBA" id="ARBA00004141"/>
    </source>
</evidence>
<evidence type="ECO:0000313" key="10">
    <source>
        <dbReference type="Proteomes" id="UP001212841"/>
    </source>
</evidence>
<keyword evidence="5 6" id="KW-0472">Membrane</keyword>
<keyword evidence="10" id="KW-1185">Reference proteome</keyword>
<dbReference type="InterPro" id="IPR039542">
    <property type="entry name" value="Erv_N"/>
</dbReference>
<dbReference type="Pfam" id="PF07970">
    <property type="entry name" value="COPIIcoated_ERV"/>
    <property type="match status" value="1"/>
</dbReference>
<evidence type="ECO:0000313" key="9">
    <source>
        <dbReference type="EMBL" id="KAJ3048652.1"/>
    </source>
</evidence>
<feature type="domain" description="Endoplasmic reticulum vesicle transporter C-terminal" evidence="7">
    <location>
        <begin position="156"/>
        <end position="383"/>
    </location>
</feature>
<dbReference type="InterPro" id="IPR045888">
    <property type="entry name" value="Erv"/>
</dbReference>
<sequence>MAARRQSSTGGGGFLQSLKDFDAYAKPLDDFRVKTLAGATVTLFSGILIAFLVMTEFLDWTRSTLEPALQVDKARKEKMEINLNLTFPHVPCYLLSIDVMDVAGEHQNDVHDSIFKTRLDKNGNAINVEKAGLGDASKPVEEAIAKRKDPKYCGDCYGGKKPESGCCNTCEDVQNAYIGMGWSFDNAGEIEQCKEEHWVERIKSQSEEGCSLWGYLKVNKVAGNVHLAPGKSFQQGSMHVHDLQPYLKVEGLNFDHTIHQLSFGQQPAGFRNPLDGVSKKAVDGEGKANPYGMFQYYTKVVSTQFNFRNKTTVYTNQFSVTEHERDTTPKMGSGTMGLPGVFFNFDISPMLVVYTEYKKPFAHFLTDVCAIVGGVFTVAGILDSFIYTAEKTLKKKMELGKAS</sequence>
<evidence type="ECO:0000256" key="5">
    <source>
        <dbReference type="ARBA" id="ARBA00023136"/>
    </source>
</evidence>
<dbReference type="InterPro" id="IPR012936">
    <property type="entry name" value="Erv_C"/>
</dbReference>
<feature type="domain" description="Endoplasmic reticulum vesicle transporter N-terminal" evidence="8">
    <location>
        <begin position="18"/>
        <end position="107"/>
    </location>
</feature>
<dbReference type="GO" id="GO:0006890">
    <property type="term" value="P:retrograde vesicle-mediated transport, Golgi to endoplasmic reticulum"/>
    <property type="evidence" value="ECO:0007669"/>
    <property type="project" value="TreeGrafter"/>
</dbReference>
<dbReference type="GO" id="GO:0006888">
    <property type="term" value="P:endoplasmic reticulum to Golgi vesicle-mediated transport"/>
    <property type="evidence" value="ECO:0007669"/>
    <property type="project" value="TreeGrafter"/>
</dbReference>
<comment type="caution">
    <text evidence="9">The sequence shown here is derived from an EMBL/GenBank/DDBJ whole genome shotgun (WGS) entry which is preliminary data.</text>
</comment>
<name>A0AAD5SA11_9FUNG</name>
<dbReference type="GO" id="GO:0030134">
    <property type="term" value="C:COPII-coated ER to Golgi transport vesicle"/>
    <property type="evidence" value="ECO:0007669"/>
    <property type="project" value="TreeGrafter"/>
</dbReference>
<evidence type="ECO:0000259" key="7">
    <source>
        <dbReference type="Pfam" id="PF07970"/>
    </source>
</evidence>
<dbReference type="GO" id="GO:0000139">
    <property type="term" value="C:Golgi membrane"/>
    <property type="evidence" value="ECO:0007669"/>
    <property type="project" value="TreeGrafter"/>
</dbReference>
<dbReference type="Proteomes" id="UP001212841">
    <property type="component" value="Unassembled WGS sequence"/>
</dbReference>
<evidence type="ECO:0000256" key="6">
    <source>
        <dbReference type="SAM" id="Phobius"/>
    </source>
</evidence>
<accession>A0AAD5SA11</accession>
<evidence type="ECO:0000256" key="2">
    <source>
        <dbReference type="ARBA" id="ARBA00005648"/>
    </source>
</evidence>
<dbReference type="GO" id="GO:0005789">
    <property type="term" value="C:endoplasmic reticulum membrane"/>
    <property type="evidence" value="ECO:0007669"/>
    <property type="project" value="TreeGrafter"/>
</dbReference>
<dbReference type="AlphaFoldDB" id="A0AAD5SA11"/>
<keyword evidence="3 6" id="KW-0812">Transmembrane</keyword>
<gene>
    <name evidence="9" type="primary">ERGIC3</name>
    <name evidence="9" type="ORF">HK097_010329</name>
</gene>
<feature type="transmembrane region" description="Helical" evidence="6">
    <location>
        <begin position="361"/>
        <end position="387"/>
    </location>
</feature>
<evidence type="ECO:0000259" key="8">
    <source>
        <dbReference type="Pfam" id="PF13850"/>
    </source>
</evidence>
<feature type="transmembrane region" description="Helical" evidence="6">
    <location>
        <begin position="36"/>
        <end position="54"/>
    </location>
</feature>
<organism evidence="9 10">
    <name type="scientific">Rhizophlyctis rosea</name>
    <dbReference type="NCBI Taxonomy" id="64517"/>
    <lineage>
        <taxon>Eukaryota</taxon>
        <taxon>Fungi</taxon>
        <taxon>Fungi incertae sedis</taxon>
        <taxon>Chytridiomycota</taxon>
        <taxon>Chytridiomycota incertae sedis</taxon>
        <taxon>Chytridiomycetes</taxon>
        <taxon>Rhizophlyctidales</taxon>
        <taxon>Rhizophlyctidaceae</taxon>
        <taxon>Rhizophlyctis</taxon>
    </lineage>
</organism>
<keyword evidence="4 6" id="KW-1133">Transmembrane helix</keyword>
<dbReference type="PANTHER" id="PTHR10984">
    <property type="entry name" value="ENDOPLASMIC RETICULUM-GOLGI INTERMEDIATE COMPARTMENT PROTEIN"/>
    <property type="match status" value="1"/>
</dbReference>
<evidence type="ECO:0000256" key="4">
    <source>
        <dbReference type="ARBA" id="ARBA00022989"/>
    </source>
</evidence>
<dbReference type="PANTHER" id="PTHR10984:SF25">
    <property type="entry name" value="ENDOPLASMIC RETICULUM-GOLGI INTERMEDIATE COMPARTMENT PROTEIN 3"/>
    <property type="match status" value="1"/>
</dbReference>
<protein>
    <submittedName>
        <fullName evidence="9">Endoplasmic reticulum-Golgi intermediate compartment protein 3</fullName>
    </submittedName>
</protein>
<reference evidence="9" key="1">
    <citation type="submission" date="2020-05" db="EMBL/GenBank/DDBJ databases">
        <title>Phylogenomic resolution of chytrid fungi.</title>
        <authorList>
            <person name="Stajich J.E."/>
            <person name="Amses K."/>
            <person name="Simmons R."/>
            <person name="Seto K."/>
            <person name="Myers J."/>
            <person name="Bonds A."/>
            <person name="Quandt C.A."/>
            <person name="Barry K."/>
            <person name="Liu P."/>
            <person name="Grigoriev I."/>
            <person name="Longcore J.E."/>
            <person name="James T.Y."/>
        </authorList>
    </citation>
    <scope>NUCLEOTIDE SEQUENCE</scope>
    <source>
        <strain evidence="9">JEL0318</strain>
    </source>
</reference>
<evidence type="ECO:0000256" key="3">
    <source>
        <dbReference type="ARBA" id="ARBA00022692"/>
    </source>
</evidence>
<comment type="subcellular location">
    <subcellularLocation>
        <location evidence="1">Membrane</location>
        <topology evidence="1">Multi-pass membrane protein</topology>
    </subcellularLocation>
</comment>
<proteinExistence type="inferred from homology"/>
<comment type="similarity">
    <text evidence="2">Belongs to the ERGIC family.</text>
</comment>
<dbReference type="EMBL" id="JADGJD010000759">
    <property type="protein sequence ID" value="KAJ3048652.1"/>
    <property type="molecule type" value="Genomic_DNA"/>
</dbReference>